<dbReference type="SUPFAM" id="SSF53850">
    <property type="entry name" value="Periplasmic binding protein-like II"/>
    <property type="match status" value="1"/>
</dbReference>
<dbReference type="InterPro" id="IPR036390">
    <property type="entry name" value="WH_DNA-bd_sf"/>
</dbReference>
<dbReference type="RefSeq" id="WP_202662348.1">
    <property type="nucleotide sequence ID" value="NZ_JAESVP010000010.1"/>
</dbReference>
<dbReference type="PROSITE" id="PS50931">
    <property type="entry name" value="HTH_LYSR"/>
    <property type="match status" value="1"/>
</dbReference>
<evidence type="ECO:0000256" key="1">
    <source>
        <dbReference type="ARBA" id="ARBA00009437"/>
    </source>
</evidence>
<dbReference type="GO" id="GO:0003700">
    <property type="term" value="F:DNA-binding transcription factor activity"/>
    <property type="evidence" value="ECO:0007669"/>
    <property type="project" value="InterPro"/>
</dbReference>
<dbReference type="GO" id="GO:0003677">
    <property type="term" value="F:DNA binding"/>
    <property type="evidence" value="ECO:0007669"/>
    <property type="project" value="UniProtKB-KW"/>
</dbReference>
<dbReference type="GO" id="GO:0032993">
    <property type="term" value="C:protein-DNA complex"/>
    <property type="evidence" value="ECO:0007669"/>
    <property type="project" value="TreeGrafter"/>
</dbReference>
<sequence>MSLMNVHFRHIRAFVTIAQERSFVRAAVALGVSQPALSQTISQFEDFIGFPLFTRTTRNLALTEQGEALLQKALGLSREMDSFYAEIGTLQKSVRNQLRVGYMIGTAVEFIPALVREFKKLRPDAVLDWAEFDFSDPTAGLGSGKVDCAVVRPPLGIDDITLVELSSEPCVACLPAGHRLSGQASVVLGEILDEPFVAAPGQGIWRDYWIAAEHREGRPARIVYEAATVESELQAVAMDRGISITAESTARFYARPGVVFKPITDMPECSIAIGYRDGSSRLLKDFVTLARKLSQPLATKP</sequence>
<dbReference type="PRINTS" id="PR00039">
    <property type="entry name" value="HTHLYSR"/>
</dbReference>
<dbReference type="Pfam" id="PF03466">
    <property type="entry name" value="LysR_substrate"/>
    <property type="match status" value="1"/>
</dbReference>
<dbReference type="Gene3D" id="3.40.190.10">
    <property type="entry name" value="Periplasmic binding protein-like II"/>
    <property type="match status" value="2"/>
</dbReference>
<keyword evidence="2" id="KW-0805">Transcription regulation</keyword>
<dbReference type="PANTHER" id="PTHR30346:SF0">
    <property type="entry name" value="HCA OPERON TRANSCRIPTIONAL ACTIVATOR HCAR"/>
    <property type="match status" value="1"/>
</dbReference>
<dbReference type="FunFam" id="1.10.10.10:FF:000001">
    <property type="entry name" value="LysR family transcriptional regulator"/>
    <property type="match status" value="1"/>
</dbReference>
<dbReference type="InterPro" id="IPR000847">
    <property type="entry name" value="LysR_HTH_N"/>
</dbReference>
<dbReference type="Gene3D" id="1.10.10.10">
    <property type="entry name" value="Winged helix-like DNA-binding domain superfamily/Winged helix DNA-binding domain"/>
    <property type="match status" value="1"/>
</dbReference>
<name>A0A8J7MVE6_9RHOB</name>
<gene>
    <name evidence="6" type="ORF">JI744_16895</name>
</gene>
<evidence type="ECO:0000259" key="5">
    <source>
        <dbReference type="PROSITE" id="PS50931"/>
    </source>
</evidence>
<comment type="caution">
    <text evidence="6">The sequence shown here is derived from an EMBL/GenBank/DDBJ whole genome shotgun (WGS) entry which is preliminary data.</text>
</comment>
<dbReference type="AlphaFoldDB" id="A0A8J7MVE6"/>
<evidence type="ECO:0000256" key="3">
    <source>
        <dbReference type="ARBA" id="ARBA00023125"/>
    </source>
</evidence>
<protein>
    <submittedName>
        <fullName evidence="6">LysR family transcriptional regulator</fullName>
    </submittedName>
</protein>
<reference evidence="6" key="1">
    <citation type="submission" date="2021-01" db="EMBL/GenBank/DDBJ databases">
        <title>Genome seq and assembly of Tabrizicola sp. KVB23.</title>
        <authorList>
            <person name="Chhetri G."/>
        </authorList>
    </citation>
    <scope>NUCLEOTIDE SEQUENCE</scope>
    <source>
        <strain evidence="6">KVB23</strain>
    </source>
</reference>
<dbReference type="Pfam" id="PF00126">
    <property type="entry name" value="HTH_1"/>
    <property type="match status" value="1"/>
</dbReference>
<feature type="domain" description="HTH lysR-type" evidence="5">
    <location>
        <begin position="6"/>
        <end position="63"/>
    </location>
</feature>
<proteinExistence type="inferred from homology"/>
<keyword evidence="3" id="KW-0238">DNA-binding</keyword>
<evidence type="ECO:0000313" key="7">
    <source>
        <dbReference type="Proteomes" id="UP000619033"/>
    </source>
</evidence>
<dbReference type="PANTHER" id="PTHR30346">
    <property type="entry name" value="TRANSCRIPTIONAL DUAL REGULATOR HCAR-RELATED"/>
    <property type="match status" value="1"/>
</dbReference>
<evidence type="ECO:0000313" key="6">
    <source>
        <dbReference type="EMBL" id="MBL4929785.1"/>
    </source>
</evidence>
<dbReference type="CDD" id="cd08414">
    <property type="entry name" value="PBP2_LTTR_aromatics_like"/>
    <property type="match status" value="1"/>
</dbReference>
<accession>A0A8J7MVE6</accession>
<keyword evidence="4" id="KW-0804">Transcription</keyword>
<evidence type="ECO:0000256" key="4">
    <source>
        <dbReference type="ARBA" id="ARBA00023163"/>
    </source>
</evidence>
<keyword evidence="7" id="KW-1185">Reference proteome</keyword>
<dbReference type="InterPro" id="IPR005119">
    <property type="entry name" value="LysR_subst-bd"/>
</dbReference>
<organism evidence="6 7">
    <name type="scientific">Fuscibacter oryzae</name>
    <dbReference type="NCBI Taxonomy" id="2803939"/>
    <lineage>
        <taxon>Bacteria</taxon>
        <taxon>Pseudomonadati</taxon>
        <taxon>Pseudomonadota</taxon>
        <taxon>Alphaproteobacteria</taxon>
        <taxon>Rhodobacterales</taxon>
        <taxon>Paracoccaceae</taxon>
        <taxon>Fuscibacter</taxon>
    </lineage>
</organism>
<comment type="similarity">
    <text evidence="1">Belongs to the LysR transcriptional regulatory family.</text>
</comment>
<dbReference type="Proteomes" id="UP000619033">
    <property type="component" value="Unassembled WGS sequence"/>
</dbReference>
<dbReference type="EMBL" id="JAESVP010000010">
    <property type="protein sequence ID" value="MBL4929785.1"/>
    <property type="molecule type" value="Genomic_DNA"/>
</dbReference>
<dbReference type="InterPro" id="IPR036388">
    <property type="entry name" value="WH-like_DNA-bd_sf"/>
</dbReference>
<dbReference type="SUPFAM" id="SSF46785">
    <property type="entry name" value="Winged helix' DNA-binding domain"/>
    <property type="match status" value="1"/>
</dbReference>
<evidence type="ECO:0000256" key="2">
    <source>
        <dbReference type="ARBA" id="ARBA00023015"/>
    </source>
</evidence>